<evidence type="ECO:0000313" key="1">
    <source>
        <dbReference type="EMBL" id="RHG26275.1"/>
    </source>
</evidence>
<dbReference type="Proteomes" id="UP000284095">
    <property type="component" value="Unassembled WGS sequence"/>
</dbReference>
<gene>
    <name evidence="1" type="ORF">DW265_06620</name>
</gene>
<organism evidence="1 2">
    <name type="scientific">Dorea longicatena</name>
    <dbReference type="NCBI Taxonomy" id="88431"/>
    <lineage>
        <taxon>Bacteria</taxon>
        <taxon>Bacillati</taxon>
        <taxon>Bacillota</taxon>
        <taxon>Clostridia</taxon>
        <taxon>Lachnospirales</taxon>
        <taxon>Lachnospiraceae</taxon>
        <taxon>Dorea</taxon>
    </lineage>
</organism>
<dbReference type="Gene3D" id="3.30.565.10">
    <property type="entry name" value="Histidine kinase-like ATPase, C-terminal domain"/>
    <property type="match status" value="1"/>
</dbReference>
<accession>A0A414SWE2</accession>
<protein>
    <submittedName>
        <fullName evidence="1">GHKL domain-containing protein</fullName>
    </submittedName>
</protein>
<sequence length="94" mass="11144">MHSAFWEVYYARLYRLKQLPFSFSYYCALAERNTIPFHVQIDLPAQISVDETDFCLVLSNLLENALEASLKTAKFRQRIDIKIYRHASNLICFY</sequence>
<proteinExistence type="predicted"/>
<dbReference type="SUPFAM" id="SSF55874">
    <property type="entry name" value="ATPase domain of HSP90 chaperone/DNA topoisomerase II/histidine kinase"/>
    <property type="match status" value="1"/>
</dbReference>
<keyword evidence="2" id="KW-1185">Reference proteome</keyword>
<evidence type="ECO:0000313" key="2">
    <source>
        <dbReference type="Proteomes" id="UP000284095"/>
    </source>
</evidence>
<dbReference type="InterPro" id="IPR036890">
    <property type="entry name" value="HATPase_C_sf"/>
</dbReference>
<comment type="caution">
    <text evidence="1">The sequence shown here is derived from an EMBL/GenBank/DDBJ whole genome shotgun (WGS) entry which is preliminary data.</text>
</comment>
<reference evidence="1 2" key="1">
    <citation type="submission" date="2018-08" db="EMBL/GenBank/DDBJ databases">
        <title>A genome reference for cultivated species of the human gut microbiota.</title>
        <authorList>
            <person name="Zou Y."/>
            <person name="Xue W."/>
            <person name="Luo G."/>
        </authorList>
    </citation>
    <scope>NUCLEOTIDE SEQUENCE [LARGE SCALE GENOMIC DNA]</scope>
    <source>
        <strain evidence="1 2">AM22-22</strain>
    </source>
</reference>
<name>A0A414SWE2_9FIRM</name>
<dbReference type="AlphaFoldDB" id="A0A414SWE2"/>
<dbReference type="EMBL" id="QRIC01000012">
    <property type="protein sequence ID" value="RHG26275.1"/>
    <property type="molecule type" value="Genomic_DNA"/>
</dbReference>